<gene>
    <name evidence="2" type="ORF">pdam_00025274</name>
</gene>
<dbReference type="Proteomes" id="UP000275408">
    <property type="component" value="Unassembled WGS sequence"/>
</dbReference>
<keyword evidence="1" id="KW-1133">Transmembrane helix</keyword>
<proteinExistence type="predicted"/>
<evidence type="ECO:0000313" key="2">
    <source>
        <dbReference type="EMBL" id="RMX43862.1"/>
    </source>
</evidence>
<keyword evidence="3" id="KW-1185">Reference proteome</keyword>
<dbReference type="AlphaFoldDB" id="A0A3M6TR34"/>
<evidence type="ECO:0000256" key="1">
    <source>
        <dbReference type="SAM" id="Phobius"/>
    </source>
</evidence>
<keyword evidence="1" id="KW-0812">Transmembrane</keyword>
<protein>
    <recommendedName>
        <fullName evidence="4">Zinc finger PHD-type domain-containing protein</fullName>
    </recommendedName>
</protein>
<evidence type="ECO:0000313" key="3">
    <source>
        <dbReference type="Proteomes" id="UP000275408"/>
    </source>
</evidence>
<evidence type="ECO:0008006" key="4">
    <source>
        <dbReference type="Google" id="ProtNLM"/>
    </source>
</evidence>
<organism evidence="2 3">
    <name type="scientific">Pocillopora damicornis</name>
    <name type="common">Cauliflower coral</name>
    <name type="synonym">Millepora damicornis</name>
    <dbReference type="NCBI Taxonomy" id="46731"/>
    <lineage>
        <taxon>Eukaryota</taxon>
        <taxon>Metazoa</taxon>
        <taxon>Cnidaria</taxon>
        <taxon>Anthozoa</taxon>
        <taxon>Hexacorallia</taxon>
        <taxon>Scleractinia</taxon>
        <taxon>Astrocoeniina</taxon>
        <taxon>Pocilloporidae</taxon>
        <taxon>Pocillopora</taxon>
    </lineage>
</organism>
<comment type="caution">
    <text evidence="2">The sequence shown here is derived from an EMBL/GenBank/DDBJ whole genome shotgun (WGS) entry which is preliminary data.</text>
</comment>
<reference evidence="2 3" key="1">
    <citation type="journal article" date="2018" name="Sci. Rep.">
        <title>Comparative analysis of the Pocillopora damicornis genome highlights role of immune system in coral evolution.</title>
        <authorList>
            <person name="Cunning R."/>
            <person name="Bay R.A."/>
            <person name="Gillette P."/>
            <person name="Baker A.C."/>
            <person name="Traylor-Knowles N."/>
        </authorList>
    </citation>
    <scope>NUCLEOTIDE SEQUENCE [LARGE SCALE GENOMIC DNA]</scope>
    <source>
        <strain evidence="2">RSMAS</strain>
        <tissue evidence="2">Whole animal</tissue>
    </source>
</reference>
<name>A0A3M6TR34_POCDA</name>
<sequence length="298" mass="33813">MVMIVDDSFNDHSRMITNYQALSLAIINYHEWPAVIMAVRRVSSLSVILLSFSLLALFSVNLYSLKLSKNAQVHYGDNFFKYFNSYPVRIGGQFVNSPHKKFQKSRVAYYSNCTASFNPVALSVVRSGDIHPHPAPHRQCDSTCKSAVRHDSSRKKCKECDRTIAINHRATICDCCSLWSHIKCGGVTPKQYLILHTSHTCESCMEALHQLPFADSNFNSSTSTNSSTGSCSDDETWSEYDALIKKHWTNIKIGHVNVDHIAGFKFFEVKYWLLEGKFNILILSETKLDSSFPDSRFM</sequence>
<dbReference type="EMBL" id="RCHS01003115">
    <property type="protein sequence ID" value="RMX43862.1"/>
    <property type="molecule type" value="Genomic_DNA"/>
</dbReference>
<dbReference type="InterPro" id="IPR011011">
    <property type="entry name" value="Znf_FYVE_PHD"/>
</dbReference>
<accession>A0A3M6TR34</accession>
<feature type="transmembrane region" description="Helical" evidence="1">
    <location>
        <begin position="42"/>
        <end position="63"/>
    </location>
</feature>
<keyword evidence="1" id="KW-0472">Membrane</keyword>
<dbReference type="SUPFAM" id="SSF57903">
    <property type="entry name" value="FYVE/PHD zinc finger"/>
    <property type="match status" value="1"/>
</dbReference>
<feature type="non-terminal residue" evidence="2">
    <location>
        <position position="298"/>
    </location>
</feature>